<dbReference type="GeneID" id="14406050"/>
<dbReference type="Proteomes" id="UP000010878">
    <property type="component" value="Plasmid 2"/>
</dbReference>
<accession>L0K6M4</accession>
<geneLocation type="plasmid" evidence="2">
    <name>2</name>
</geneLocation>
<dbReference type="HOGENOM" id="CLU_2140274_0_0_2"/>
<evidence type="ECO:0000313" key="3">
    <source>
        <dbReference type="Proteomes" id="UP000010878"/>
    </source>
</evidence>
<name>L0K6M4_9EURY</name>
<keyword evidence="2" id="KW-0614">Plasmid</keyword>
<dbReference type="OrthoDB" id="378341at2157"/>
<proteinExistence type="predicted"/>
<dbReference type="AlphaFoldDB" id="L0K6M4"/>
<dbReference type="EMBL" id="CP003931">
    <property type="protein sequence ID" value="AGB40014.1"/>
    <property type="molecule type" value="Genomic_DNA"/>
</dbReference>
<protein>
    <submittedName>
        <fullName evidence="2">Uncharacterized protein</fullName>
    </submittedName>
</protein>
<evidence type="ECO:0000256" key="1">
    <source>
        <dbReference type="SAM" id="MobiDB-lite"/>
    </source>
</evidence>
<dbReference type="RefSeq" id="WP_015323445.1">
    <property type="nucleotide sequence ID" value="NC_019976.1"/>
</dbReference>
<feature type="region of interest" description="Disordered" evidence="1">
    <location>
        <begin position="37"/>
        <end position="58"/>
    </location>
</feature>
<evidence type="ECO:0000313" key="2">
    <source>
        <dbReference type="EMBL" id="AGB40014.1"/>
    </source>
</evidence>
<dbReference type="KEGG" id="nou:Natoc_4324"/>
<sequence>MFVADYGESGEQLLERELLKYDAPMITNRIEKTITTTRQKGGQFNRRTREGRRGFPPENELIGEVEASVGHTTIDEIESELGQGTFGSLQLDPSSLMNDAVAHDSDGEVIVC</sequence>
<reference evidence="2 3" key="1">
    <citation type="submission" date="2012-11" db="EMBL/GenBank/DDBJ databases">
        <title>FINISHED of Natronococcus occultus SP4, DSM 3396.</title>
        <authorList>
            <consortium name="DOE Joint Genome Institute"/>
            <person name="Eisen J."/>
            <person name="Huntemann M."/>
            <person name="Wei C.-L."/>
            <person name="Han J."/>
            <person name="Detter J.C."/>
            <person name="Han C."/>
            <person name="Tapia R."/>
            <person name="Chen A."/>
            <person name="Kyrpides N."/>
            <person name="Mavromatis K."/>
            <person name="Markowitz V."/>
            <person name="Szeto E."/>
            <person name="Ivanova N."/>
            <person name="Mikhailova N."/>
            <person name="Ovchinnikova G."/>
            <person name="Pagani I."/>
            <person name="Pati A."/>
            <person name="Goodwin L."/>
            <person name="Nordberg H.P."/>
            <person name="Cantor M.N."/>
            <person name="Hua S.X."/>
            <person name="Woyke T."/>
            <person name="Eisen J."/>
            <person name="Klenk H.-P."/>
            <person name="Klenk H.-P."/>
        </authorList>
    </citation>
    <scope>NUCLEOTIDE SEQUENCE [LARGE SCALE GENOMIC DNA]</scope>
    <source>
        <strain evidence="2 3">SP4</strain>
        <plasmid evidence="3">Plasmid 2</plasmid>
    </source>
</reference>
<organism evidence="2 3">
    <name type="scientific">Natronococcus occultus SP4</name>
    <dbReference type="NCBI Taxonomy" id="694430"/>
    <lineage>
        <taxon>Archaea</taxon>
        <taxon>Methanobacteriati</taxon>
        <taxon>Methanobacteriota</taxon>
        <taxon>Stenosarchaea group</taxon>
        <taxon>Halobacteria</taxon>
        <taxon>Halobacteriales</taxon>
        <taxon>Natrialbaceae</taxon>
        <taxon>Natronococcus</taxon>
    </lineage>
</organism>
<keyword evidence="3" id="KW-1185">Reference proteome</keyword>
<gene>
    <name evidence="2" type="ORF">Natoc_4324</name>
</gene>